<dbReference type="Proteomes" id="UP000229433">
    <property type="component" value="Unassembled WGS sequence"/>
</dbReference>
<sequence>MSFKFPTLLIIMVLLMTSSCEQTPSKKNNPTYETLFTKIPAEQTGISFINAVQESEDFHPFNYPYIYNGGGVAIGDINNDGLDDLYFTANQTANKLYLNKGDLKFEDITDRAGVADAQGWTTGVSMIDINNDGWLDLYVCKSASRNEPALRKNLLFVNQQNGTFKEEAARWGIDDDGFSVQSYFLDYDNDGDLDLFLINHRDDFFNSIDLDALLADKDFFPQTSDHLYRNEGSFFTDVTLESGIINKEFSLSASIGDFNNDGWQDIFVANDFITPDKLYLNNRDGTFSNHINTRVKHTSYSSMGSDYADINNDFLPDLLVLDMSAEDHQRGKQNMPSMDTNGFLKTALSGYHYAYMSNVLNLNNGNGYFSDIAQYAGVAKTDWSWAPLLADFDQDGHKDIFISNGIKRELGNQDFGNLIHNSGKFNVGETPIATILEQLPSNKLKNYIYKNTADLAFENAITAWGFDEAINTNGAAYGDLDNDGDLDLVLNNMDDRASVYRNNSNANFLSVKLKGPGKNTTALGATVRIYTDSLQQEQQVYLSRGFQSSVSPRLIFGLGTAEKINKIEVIWGDGKVYTEEDLDANQFLEINYVDSNPLSKARVQSLPAEWKAINPKSLGLEYAHRENYYNDFDRQVLLPQKQSQKGPAFAAADLNNDGLEDWYIGGAKDQPGIIYLREQSGGFKALSQPVIEADQKYEDQGAVFFDADADGDLDLYVTSGAYEFDENDALLQDRLYLNDGSGNFSNSKALPQMLTNTKAVVAYDYDGDGDQDLIVGGHVVPGKYPLNARSYILENTDGKFTDVTREVAPDLENLGIINDLRISDFDGDGKDELIAVGEWMPIQFFDLKDSKFSRKEVDALTKTSGWWNTIAEMDFDGDGDLDYFVGNLGGNNKFHPTPEKPLYIFGSNFDNDKTYDMVLSKTYQGNLVPVRGKECSTAQNSFVSEKIKTFKEFANSSMEDIYGSEQLSNSYKQEVHEFKSIYLENTGNGNFNLKYLPATAQLGPTMSFAFVDVNKDGYIDVIGAGAIYEAEVETVRYDANVGYILLNDTKGNFTPYKDRNFYTGANTRNIHPFTIDTENYLLVVNNDRPLSVFRY</sequence>
<comment type="caution">
    <text evidence="4">The sequence shown here is derived from an EMBL/GenBank/DDBJ whole genome shotgun (WGS) entry which is preliminary data.</text>
</comment>
<evidence type="ECO:0000256" key="2">
    <source>
        <dbReference type="SAM" id="SignalP"/>
    </source>
</evidence>
<dbReference type="Pfam" id="PF07593">
    <property type="entry name" value="UnbV_ASPIC"/>
    <property type="match status" value="1"/>
</dbReference>
<dbReference type="AlphaFoldDB" id="A0A2G1VR53"/>
<dbReference type="EMBL" id="NQXA01000008">
    <property type="protein sequence ID" value="PHQ29224.1"/>
    <property type="molecule type" value="Genomic_DNA"/>
</dbReference>
<evidence type="ECO:0000313" key="5">
    <source>
        <dbReference type="Proteomes" id="UP000229433"/>
    </source>
</evidence>
<dbReference type="InterPro" id="IPR028994">
    <property type="entry name" value="Integrin_alpha_N"/>
</dbReference>
<evidence type="ECO:0000256" key="1">
    <source>
        <dbReference type="ARBA" id="ARBA00022729"/>
    </source>
</evidence>
<dbReference type="InterPro" id="IPR027039">
    <property type="entry name" value="Crtac1"/>
</dbReference>
<keyword evidence="1 2" id="KW-0732">Signal</keyword>
<dbReference type="OrthoDB" id="9816120at2"/>
<dbReference type="Gene3D" id="2.130.10.130">
    <property type="entry name" value="Integrin alpha, N-terminal"/>
    <property type="match status" value="3"/>
</dbReference>
<dbReference type="RefSeq" id="WP_099646424.1">
    <property type="nucleotide sequence ID" value="NZ_KZ319291.1"/>
</dbReference>
<feature type="signal peptide" evidence="2">
    <location>
        <begin position="1"/>
        <end position="22"/>
    </location>
</feature>
<feature type="domain" description="ASPIC/UnbV" evidence="3">
    <location>
        <begin position="522"/>
        <end position="588"/>
    </location>
</feature>
<dbReference type="PROSITE" id="PS51257">
    <property type="entry name" value="PROKAR_LIPOPROTEIN"/>
    <property type="match status" value="1"/>
</dbReference>
<organism evidence="4 5">
    <name type="scientific">Leeuwenhoekiella nanhaiensis</name>
    <dbReference type="NCBI Taxonomy" id="1655491"/>
    <lineage>
        <taxon>Bacteria</taxon>
        <taxon>Pseudomonadati</taxon>
        <taxon>Bacteroidota</taxon>
        <taxon>Flavobacteriia</taxon>
        <taxon>Flavobacteriales</taxon>
        <taxon>Flavobacteriaceae</taxon>
        <taxon>Leeuwenhoekiella</taxon>
    </lineage>
</organism>
<dbReference type="SUPFAM" id="SSF69318">
    <property type="entry name" value="Integrin alpha N-terminal domain"/>
    <property type="match status" value="3"/>
</dbReference>
<dbReference type="PANTHER" id="PTHR16026:SF0">
    <property type="entry name" value="CARTILAGE ACIDIC PROTEIN 1"/>
    <property type="match status" value="1"/>
</dbReference>
<reference evidence="4 5" key="1">
    <citation type="submission" date="2017-08" db="EMBL/GenBank/DDBJ databases">
        <title>The whole genome shortgun sequences of strain Leeuwenhoekiella nanhaiensis G18 from the South China Sea.</title>
        <authorList>
            <person name="Liu Q."/>
        </authorList>
    </citation>
    <scope>NUCLEOTIDE SEQUENCE [LARGE SCALE GENOMIC DNA]</scope>
    <source>
        <strain evidence="4 5">G18</strain>
    </source>
</reference>
<dbReference type="InterPro" id="IPR011519">
    <property type="entry name" value="UnbV_ASPIC"/>
</dbReference>
<evidence type="ECO:0000259" key="3">
    <source>
        <dbReference type="Pfam" id="PF07593"/>
    </source>
</evidence>
<gene>
    <name evidence="4" type="ORF">CJ305_11510</name>
</gene>
<dbReference type="InterPro" id="IPR013517">
    <property type="entry name" value="FG-GAP"/>
</dbReference>
<proteinExistence type="predicted"/>
<keyword evidence="5" id="KW-1185">Reference proteome</keyword>
<feature type="chain" id="PRO_5013928283" description="ASPIC/UnbV domain-containing protein" evidence="2">
    <location>
        <begin position="23"/>
        <end position="1095"/>
    </location>
</feature>
<evidence type="ECO:0000313" key="4">
    <source>
        <dbReference type="EMBL" id="PHQ29224.1"/>
    </source>
</evidence>
<name>A0A2G1VR53_9FLAO</name>
<protein>
    <recommendedName>
        <fullName evidence="3">ASPIC/UnbV domain-containing protein</fullName>
    </recommendedName>
</protein>
<dbReference type="Pfam" id="PF13517">
    <property type="entry name" value="FG-GAP_3"/>
    <property type="match status" value="6"/>
</dbReference>
<dbReference type="PANTHER" id="PTHR16026">
    <property type="entry name" value="CARTILAGE ACIDIC PROTEIN 1"/>
    <property type="match status" value="1"/>
</dbReference>
<accession>A0A2G1VR53</accession>